<name>A0AC34PWA8_9BILA</name>
<dbReference type="Proteomes" id="UP000887576">
    <property type="component" value="Unplaced"/>
</dbReference>
<evidence type="ECO:0000313" key="1">
    <source>
        <dbReference type="Proteomes" id="UP000887576"/>
    </source>
</evidence>
<evidence type="ECO:0000313" key="2">
    <source>
        <dbReference type="WBParaSite" id="JU765_v2.g10566.t1"/>
    </source>
</evidence>
<dbReference type="WBParaSite" id="JU765_v2.g10566.t1">
    <property type="protein sequence ID" value="JU765_v2.g10566.t1"/>
    <property type="gene ID" value="JU765_v2.g10566"/>
</dbReference>
<sequence>MKKKKIFLPFIWALLSLAATEDEYQVPSAPRDLEVVHVNASTVKLTWDRPEHENGDLMGYYVFKEKLVNGEPVDNRLQHELVIADANKLYAYISGLEPNTEYAFRVCAFNLHGDGERTPAKKLMTGGMPPSVPRPQSVTMLSDDAPLRARVDWIPPEITYNQPINAYAVFYRPAEKFAEDDFEKIEVPGTQTFAELTKLNMGREYEIRISAGNDDGWSPNATERLITPVGVPDGEPLNVRYDIGEGKLTMQWDPPALDRRNGNISYYRAILTPLDGKSRKIDRNVTDRSTSYVLNAKHGYTFKVAAVTMKGEGPFSPVLNISPYDSD</sequence>
<accession>A0AC34PWA8</accession>
<protein>
    <submittedName>
        <fullName evidence="2">Fibronectin type-III domain-containing protein</fullName>
    </submittedName>
</protein>
<organism evidence="1 2">
    <name type="scientific">Panagrolaimus sp. JU765</name>
    <dbReference type="NCBI Taxonomy" id="591449"/>
    <lineage>
        <taxon>Eukaryota</taxon>
        <taxon>Metazoa</taxon>
        <taxon>Ecdysozoa</taxon>
        <taxon>Nematoda</taxon>
        <taxon>Chromadorea</taxon>
        <taxon>Rhabditida</taxon>
        <taxon>Tylenchina</taxon>
        <taxon>Panagrolaimomorpha</taxon>
        <taxon>Panagrolaimoidea</taxon>
        <taxon>Panagrolaimidae</taxon>
        <taxon>Panagrolaimus</taxon>
    </lineage>
</organism>
<reference evidence="2" key="1">
    <citation type="submission" date="2022-11" db="UniProtKB">
        <authorList>
            <consortium name="WormBaseParasite"/>
        </authorList>
    </citation>
    <scope>IDENTIFICATION</scope>
</reference>
<proteinExistence type="predicted"/>